<keyword evidence="5 7" id="KW-0472">Membrane</keyword>
<dbReference type="PROSITE" id="PS50253">
    <property type="entry name" value="COX3"/>
    <property type="match status" value="1"/>
</dbReference>
<feature type="transmembrane region" description="Helical" evidence="7">
    <location>
        <begin position="74"/>
        <end position="96"/>
    </location>
</feature>
<sequence>MTAFTHVDKTNTILINTSISEKTGDQKLPGDFAMWIFIVMELSVFAIFFIAFAVTQRMHNTMFTEGRATLSAFIGFFCTLALIISSYFVALAVEAIKKSQNLTASRQLMLAMLSATVYLVLKLSEYTHLVEQGFDLSSNSFYTLYFFITGFHFMHVILGMIILAYMSIKARKNTYSPTDCTGFEAGASYWHMVDLVWIIVFFLIYIIH</sequence>
<evidence type="ECO:0000256" key="1">
    <source>
        <dbReference type="ARBA" id="ARBA00004141"/>
    </source>
</evidence>
<organism evidence="9 10">
    <name type="scientific">Colwellia maritima</name>
    <dbReference type="NCBI Taxonomy" id="2912588"/>
    <lineage>
        <taxon>Bacteria</taxon>
        <taxon>Pseudomonadati</taxon>
        <taxon>Pseudomonadota</taxon>
        <taxon>Gammaproteobacteria</taxon>
        <taxon>Alteromonadales</taxon>
        <taxon>Colwelliaceae</taxon>
        <taxon>Colwellia</taxon>
    </lineage>
</organism>
<dbReference type="Proteomes" id="UP001139646">
    <property type="component" value="Unassembled WGS sequence"/>
</dbReference>
<accession>A0ABS9WX01</accession>
<comment type="similarity">
    <text evidence="2 6">Belongs to the cytochrome c oxidase subunit 3 family.</text>
</comment>
<evidence type="ECO:0000256" key="5">
    <source>
        <dbReference type="ARBA" id="ARBA00023136"/>
    </source>
</evidence>
<evidence type="ECO:0000256" key="2">
    <source>
        <dbReference type="ARBA" id="ARBA00010581"/>
    </source>
</evidence>
<dbReference type="RefSeq" id="WP_242283257.1">
    <property type="nucleotide sequence ID" value="NZ_JAKKSL010000001.1"/>
</dbReference>
<evidence type="ECO:0000256" key="3">
    <source>
        <dbReference type="ARBA" id="ARBA00022692"/>
    </source>
</evidence>
<feature type="transmembrane region" description="Helical" evidence="7">
    <location>
        <begin position="108"/>
        <end position="124"/>
    </location>
</feature>
<keyword evidence="4 7" id="KW-1133">Transmembrane helix</keyword>
<name>A0ABS9WX01_9GAMM</name>
<feature type="transmembrane region" description="Helical" evidence="7">
    <location>
        <begin position="189"/>
        <end position="207"/>
    </location>
</feature>
<dbReference type="InterPro" id="IPR000298">
    <property type="entry name" value="Cyt_c_oxidase-like_su3"/>
</dbReference>
<dbReference type="PANTHER" id="PTHR11403">
    <property type="entry name" value="CYTOCHROME C OXIDASE SUBUNIT III"/>
    <property type="match status" value="1"/>
</dbReference>
<evidence type="ECO:0000313" key="10">
    <source>
        <dbReference type="Proteomes" id="UP001139646"/>
    </source>
</evidence>
<dbReference type="EMBL" id="JAKKSL010000001">
    <property type="protein sequence ID" value="MCI2282493.1"/>
    <property type="molecule type" value="Genomic_DNA"/>
</dbReference>
<reference evidence="9" key="1">
    <citation type="submission" date="2022-01" db="EMBL/GenBank/DDBJ databases">
        <title>Colwellia maritima, isolated from seawater.</title>
        <authorList>
            <person name="Kristyanto S."/>
            <person name="Jung J."/>
            <person name="Jeon C.O."/>
        </authorList>
    </citation>
    <scope>NUCLEOTIDE SEQUENCE</scope>
    <source>
        <strain evidence="9">MSW7</strain>
    </source>
</reference>
<gene>
    <name evidence="9" type="ORF">L3081_02625</name>
</gene>
<evidence type="ECO:0000313" key="9">
    <source>
        <dbReference type="EMBL" id="MCI2282493.1"/>
    </source>
</evidence>
<keyword evidence="3 6" id="KW-0812">Transmembrane</keyword>
<evidence type="ECO:0000259" key="8">
    <source>
        <dbReference type="PROSITE" id="PS50253"/>
    </source>
</evidence>
<protein>
    <submittedName>
        <fullName evidence="9">Cytochrome c oxidase subunit 3 family protein</fullName>
    </submittedName>
</protein>
<dbReference type="InterPro" id="IPR013833">
    <property type="entry name" value="Cyt_c_oxidase_su3_a-hlx"/>
</dbReference>
<proteinExistence type="inferred from homology"/>
<comment type="subcellular location">
    <subcellularLocation>
        <location evidence="6">Cell membrane</location>
        <topology evidence="6">Multi-pass membrane protein</topology>
    </subcellularLocation>
    <subcellularLocation>
        <location evidence="1">Membrane</location>
        <topology evidence="1">Multi-pass membrane protein</topology>
    </subcellularLocation>
</comment>
<evidence type="ECO:0000256" key="4">
    <source>
        <dbReference type="ARBA" id="ARBA00022989"/>
    </source>
</evidence>
<feature type="domain" description="Heme-copper oxidase subunit III family profile" evidence="8">
    <location>
        <begin position="1"/>
        <end position="208"/>
    </location>
</feature>
<dbReference type="Pfam" id="PF00510">
    <property type="entry name" value="COX3"/>
    <property type="match status" value="1"/>
</dbReference>
<feature type="transmembrane region" description="Helical" evidence="7">
    <location>
        <begin position="32"/>
        <end position="54"/>
    </location>
</feature>
<dbReference type="Gene3D" id="1.20.120.80">
    <property type="entry name" value="Cytochrome c oxidase, subunit III, four-helix bundle"/>
    <property type="match status" value="1"/>
</dbReference>
<dbReference type="SUPFAM" id="SSF81452">
    <property type="entry name" value="Cytochrome c oxidase subunit III-like"/>
    <property type="match status" value="1"/>
</dbReference>
<evidence type="ECO:0000256" key="6">
    <source>
        <dbReference type="RuleBase" id="RU003376"/>
    </source>
</evidence>
<keyword evidence="10" id="KW-1185">Reference proteome</keyword>
<comment type="caution">
    <text evidence="9">The sequence shown here is derived from an EMBL/GenBank/DDBJ whole genome shotgun (WGS) entry which is preliminary data.</text>
</comment>
<dbReference type="PANTHER" id="PTHR11403:SF6">
    <property type="entry name" value="NITRIC OXIDE REDUCTASE SUBUNIT E"/>
    <property type="match status" value="1"/>
</dbReference>
<dbReference type="InterPro" id="IPR024791">
    <property type="entry name" value="Cyt_c/ubiquinol_Oxase_su3"/>
</dbReference>
<dbReference type="CDD" id="cd02862">
    <property type="entry name" value="NorE_like"/>
    <property type="match status" value="1"/>
</dbReference>
<feature type="transmembrane region" description="Helical" evidence="7">
    <location>
        <begin position="144"/>
        <end position="168"/>
    </location>
</feature>
<dbReference type="InterPro" id="IPR035973">
    <property type="entry name" value="Cyt_c_oxidase_su3-like_sf"/>
</dbReference>
<evidence type="ECO:0000256" key="7">
    <source>
        <dbReference type="SAM" id="Phobius"/>
    </source>
</evidence>